<dbReference type="Proteomes" id="UP000547510">
    <property type="component" value="Unassembled WGS sequence"/>
</dbReference>
<proteinExistence type="predicted"/>
<reference evidence="1 2" key="1">
    <citation type="submission" date="2020-08" db="EMBL/GenBank/DDBJ databases">
        <title>Genomic Encyclopedia of Type Strains, Phase III (KMG-III): the genomes of soil and plant-associated and newly described type strains.</title>
        <authorList>
            <person name="Whitman W."/>
        </authorList>
    </citation>
    <scope>NUCLEOTIDE SEQUENCE [LARGE SCALE GENOMIC DNA]</scope>
    <source>
        <strain evidence="1 2">CECT 8640</strain>
    </source>
</reference>
<comment type="caution">
    <text evidence="1">The sequence shown here is derived from an EMBL/GenBank/DDBJ whole genome shotgun (WGS) entry which is preliminary data.</text>
</comment>
<name>A0A841CG58_9PSEU</name>
<gene>
    <name evidence="1" type="ORF">FHS29_001575</name>
</gene>
<dbReference type="AlphaFoldDB" id="A0A841CG58"/>
<accession>A0A841CG58</accession>
<protein>
    <submittedName>
        <fullName evidence="1">Uncharacterized protein</fullName>
    </submittedName>
</protein>
<sequence>MDAAQYAAGDVGAFGGGVGGEVGQGAVVGLVPDGLGGVAVGVARVA</sequence>
<evidence type="ECO:0000313" key="2">
    <source>
        <dbReference type="Proteomes" id="UP000547510"/>
    </source>
</evidence>
<organism evidence="1 2">
    <name type="scientific">Saccharothrix tamanrassetensis</name>
    <dbReference type="NCBI Taxonomy" id="1051531"/>
    <lineage>
        <taxon>Bacteria</taxon>
        <taxon>Bacillati</taxon>
        <taxon>Actinomycetota</taxon>
        <taxon>Actinomycetes</taxon>
        <taxon>Pseudonocardiales</taxon>
        <taxon>Pseudonocardiaceae</taxon>
        <taxon>Saccharothrix</taxon>
    </lineage>
</organism>
<evidence type="ECO:0000313" key="1">
    <source>
        <dbReference type="EMBL" id="MBB5955005.1"/>
    </source>
</evidence>
<keyword evidence="2" id="KW-1185">Reference proteome</keyword>
<dbReference type="EMBL" id="JACHJN010000002">
    <property type="protein sequence ID" value="MBB5955005.1"/>
    <property type="molecule type" value="Genomic_DNA"/>
</dbReference>